<comment type="subcellular location">
    <subcellularLocation>
        <location evidence="2">Lysosome</location>
    </subcellularLocation>
    <subcellularLocation>
        <location evidence="3">Secreted</location>
    </subcellularLocation>
</comment>
<dbReference type="InterPro" id="IPR013783">
    <property type="entry name" value="Ig-like_fold"/>
</dbReference>
<dbReference type="InterPro" id="IPR017853">
    <property type="entry name" value="GH"/>
</dbReference>
<evidence type="ECO:0000256" key="5">
    <source>
        <dbReference type="ARBA" id="ARBA00011738"/>
    </source>
</evidence>
<dbReference type="GO" id="GO:0005576">
    <property type="term" value="C:extracellular region"/>
    <property type="evidence" value="ECO:0007669"/>
    <property type="project" value="UniProtKB-SubCell"/>
</dbReference>
<comment type="subunit">
    <text evidence="5">Homodimer.</text>
</comment>
<comment type="caution">
    <text evidence="20">The sequence shown here is derived from an EMBL/GenBank/DDBJ whole genome shotgun (WGS) entry which is preliminary data.</text>
</comment>
<evidence type="ECO:0000313" key="21">
    <source>
        <dbReference type="Proteomes" id="UP000664654"/>
    </source>
</evidence>
<dbReference type="Gene3D" id="3.20.20.80">
    <property type="entry name" value="Glycosidases"/>
    <property type="match status" value="1"/>
</dbReference>
<evidence type="ECO:0000256" key="10">
    <source>
        <dbReference type="ARBA" id="ARBA00023180"/>
    </source>
</evidence>
<feature type="domain" description="Beta-mannosidase-like galactose-binding" evidence="19">
    <location>
        <begin position="18"/>
        <end position="189"/>
    </location>
</feature>
<dbReference type="SUPFAM" id="SSF49785">
    <property type="entry name" value="Galactose-binding domain-like"/>
    <property type="match status" value="1"/>
</dbReference>
<evidence type="ECO:0000259" key="16">
    <source>
        <dbReference type="Pfam" id="PF00703"/>
    </source>
</evidence>
<evidence type="ECO:0000259" key="17">
    <source>
        <dbReference type="Pfam" id="PF17753"/>
    </source>
</evidence>
<evidence type="ECO:0000256" key="15">
    <source>
        <dbReference type="ARBA" id="ARBA00041614"/>
    </source>
</evidence>
<comment type="similarity">
    <text evidence="13">Belongs to the glycosyl hydrolase 2 family. Beta-mannosidase B subfamily.</text>
</comment>
<dbReference type="InterPro" id="IPR041447">
    <property type="entry name" value="Mannosidase_ig"/>
</dbReference>
<keyword evidence="21" id="KW-1185">Reference proteome</keyword>
<dbReference type="Pfam" id="PF17786">
    <property type="entry name" value="Mannosidase_ig"/>
    <property type="match status" value="1"/>
</dbReference>
<dbReference type="RefSeq" id="WP_206573381.1">
    <property type="nucleotide sequence ID" value="NZ_JAFKCV010000004.1"/>
</dbReference>
<feature type="domain" description="Beta-mannosidase Ig-fold" evidence="17">
    <location>
        <begin position="753"/>
        <end position="836"/>
    </location>
</feature>
<evidence type="ECO:0000256" key="8">
    <source>
        <dbReference type="ARBA" id="ARBA00022729"/>
    </source>
</evidence>
<dbReference type="SUPFAM" id="SSF51445">
    <property type="entry name" value="(Trans)glycosidases"/>
    <property type="match status" value="1"/>
</dbReference>
<dbReference type="Pfam" id="PF17753">
    <property type="entry name" value="Ig_mannosidase"/>
    <property type="match status" value="1"/>
</dbReference>
<dbReference type="Gene3D" id="2.60.120.260">
    <property type="entry name" value="Galactose-binding domain-like"/>
    <property type="match status" value="1"/>
</dbReference>
<sequence length="843" mass="97271">MRSEQALPHAFLNLNGDWQFRQADDPRWHPATVPGCNFTDLLANGLIEDPFQRDNEAQLQWIEKCDWHYRREFEVTAAMLALDEVELVFEGLDTFCDIYINGHLLGRGQNMFVGQRLVCKDQLRPGNNLLEVRFDSPLRQVLPLHQHAGFTYPAENDKTPEKLSVFCRKAPCHFGWDWGPKFVTSGIWRDCYLQAVDKAIIRDVHFVQHQLSPETAQFSFLVSVHQLSGAAVSLAVECKQAPWLNRHEQLQNSGEHRLDFSLADPRLWWPNGLGEAALYDFRFCLLVDDRQVDVWQRSIGLRTLEVVNQPDEMGVSFYLKVNGHPIFMKGANYIPSDSFIHRVDAGRLEREFDAVQAANMNMLRVWGGGVYQDDYFYDLADKKGILIWQDFMFACTLYPADAAFLDNVRQEAEFNIRRLRNHPCLALWCGNNEVDMAIKHWQWQDKFGYDDALYTRLKQDYMALFDGCLPGKVEELDGQRFYLRSSPIAFWEEDADHLGNHHFWGVWHGEQPFSEYQKRVPRFMSEFGFQSFPMPASLARFTEPQDWQLDSPVLAVHQKHPRGNRLIQSYLEQEYPTPRDFAGLLYLSQVQQAEGLRLAFEAHRAAMPFCMGSLYWQLNDTWPAASWSGIDYYGRWKALHYQARRSFSPQLVLIMKQAESLEIKLVSDCLHLSNGRVNLTLLDFDGQILWQQEKAVIVPASQSHQVCQLDPAELVAGKDPRRLVLQARWLDPGGELLSESLYYFVPTKQQRLTKAGIELSRQIEAGRLTLDMQSDQLVRQVYLELPDVHDPQVNFSDNFFDLLPHQPRRITLALPGMSASQIETLAAQLSVQSMFDVALESQA</sequence>
<dbReference type="GO" id="GO:0004567">
    <property type="term" value="F:beta-mannosidase activity"/>
    <property type="evidence" value="ECO:0007669"/>
    <property type="project" value="UniProtKB-EC"/>
</dbReference>
<dbReference type="PANTHER" id="PTHR43730">
    <property type="entry name" value="BETA-MANNOSIDASE"/>
    <property type="match status" value="1"/>
</dbReference>
<dbReference type="Pfam" id="PF00703">
    <property type="entry name" value="Glyco_hydro_2"/>
    <property type="match status" value="1"/>
</dbReference>
<keyword evidence="11" id="KW-0458">Lysosome</keyword>
<dbReference type="Pfam" id="PF22666">
    <property type="entry name" value="Glyco_hydro_2_N2"/>
    <property type="match status" value="1"/>
</dbReference>
<dbReference type="PANTHER" id="PTHR43730:SF1">
    <property type="entry name" value="BETA-MANNOSIDASE"/>
    <property type="match status" value="1"/>
</dbReference>
<dbReference type="GO" id="GO:0005975">
    <property type="term" value="P:carbohydrate metabolic process"/>
    <property type="evidence" value="ECO:0007669"/>
    <property type="project" value="InterPro"/>
</dbReference>
<dbReference type="EMBL" id="JAFKCV010000004">
    <property type="protein sequence ID" value="MBN7825265.1"/>
    <property type="molecule type" value="Genomic_DNA"/>
</dbReference>
<dbReference type="FunFam" id="2.60.120.260:FF:000060">
    <property type="entry name" value="Probable beta-mannosidase"/>
    <property type="match status" value="1"/>
</dbReference>
<feature type="domain" description="Mannosidase Ig/CBM-like" evidence="18">
    <location>
        <begin position="660"/>
        <end position="748"/>
    </location>
</feature>
<evidence type="ECO:0000256" key="9">
    <source>
        <dbReference type="ARBA" id="ARBA00022801"/>
    </source>
</evidence>
<dbReference type="EC" id="3.2.1.25" evidence="6"/>
<evidence type="ECO:0000256" key="11">
    <source>
        <dbReference type="ARBA" id="ARBA00023228"/>
    </source>
</evidence>
<evidence type="ECO:0000256" key="3">
    <source>
        <dbReference type="ARBA" id="ARBA00004613"/>
    </source>
</evidence>
<feature type="domain" description="Glycoside hydrolase family 2 immunoglobulin-like beta-sandwich" evidence="16">
    <location>
        <begin position="201"/>
        <end position="302"/>
    </location>
</feature>
<reference evidence="20" key="1">
    <citation type="submission" date="2021-03" db="EMBL/GenBank/DDBJ databases">
        <title>novel species isolated from a fishpond in China.</title>
        <authorList>
            <person name="Lu H."/>
            <person name="Cai Z."/>
        </authorList>
    </citation>
    <scope>NUCLEOTIDE SEQUENCE</scope>
    <source>
        <strain evidence="20">JCM 30855</strain>
    </source>
</reference>
<dbReference type="FunFam" id="3.20.20.80:FF:000050">
    <property type="entry name" value="Beta-mannosidase B"/>
    <property type="match status" value="1"/>
</dbReference>
<dbReference type="InterPro" id="IPR006102">
    <property type="entry name" value="Ig-like_GH2"/>
</dbReference>
<name>A0A939DNA9_9ALTE</name>
<keyword evidence="9 20" id="KW-0378">Hydrolase</keyword>
<dbReference type="Proteomes" id="UP000664654">
    <property type="component" value="Unassembled WGS sequence"/>
</dbReference>
<organism evidence="20 21">
    <name type="scientific">Bowmanella dokdonensis</name>
    <dbReference type="NCBI Taxonomy" id="751969"/>
    <lineage>
        <taxon>Bacteria</taxon>
        <taxon>Pseudomonadati</taxon>
        <taxon>Pseudomonadota</taxon>
        <taxon>Gammaproteobacteria</taxon>
        <taxon>Alteromonadales</taxon>
        <taxon>Alteromonadaceae</taxon>
        <taxon>Bowmanella</taxon>
    </lineage>
</organism>
<evidence type="ECO:0000256" key="14">
    <source>
        <dbReference type="ARBA" id="ARBA00041069"/>
    </source>
</evidence>
<dbReference type="InterPro" id="IPR041625">
    <property type="entry name" value="Beta-mannosidase_Ig"/>
</dbReference>
<dbReference type="InterPro" id="IPR050887">
    <property type="entry name" value="Beta-mannosidase_GH2"/>
</dbReference>
<gene>
    <name evidence="20" type="ORF">J0A66_08540</name>
</gene>
<keyword evidence="8" id="KW-0732">Signal</keyword>
<evidence type="ECO:0000256" key="12">
    <source>
        <dbReference type="ARBA" id="ARBA00023295"/>
    </source>
</evidence>
<dbReference type="AlphaFoldDB" id="A0A939DNA9"/>
<dbReference type="InterPro" id="IPR036156">
    <property type="entry name" value="Beta-gal/glucu_dom_sf"/>
</dbReference>
<evidence type="ECO:0000256" key="1">
    <source>
        <dbReference type="ARBA" id="ARBA00000829"/>
    </source>
</evidence>
<evidence type="ECO:0000256" key="13">
    <source>
        <dbReference type="ARBA" id="ARBA00038429"/>
    </source>
</evidence>
<proteinExistence type="inferred from homology"/>
<dbReference type="Gene3D" id="2.60.40.10">
    <property type="entry name" value="Immunoglobulins"/>
    <property type="match status" value="3"/>
</dbReference>
<accession>A0A939DNA9</accession>
<dbReference type="GO" id="GO:0006516">
    <property type="term" value="P:glycoprotein catabolic process"/>
    <property type="evidence" value="ECO:0007669"/>
    <property type="project" value="TreeGrafter"/>
</dbReference>
<comment type="catalytic activity">
    <reaction evidence="1">
        <text>Hydrolysis of terminal, non-reducing beta-D-mannose residues in beta-D-mannosides.</text>
        <dbReference type="EC" id="3.2.1.25"/>
    </reaction>
</comment>
<evidence type="ECO:0000256" key="7">
    <source>
        <dbReference type="ARBA" id="ARBA00022525"/>
    </source>
</evidence>
<keyword evidence="7" id="KW-0964">Secreted</keyword>
<evidence type="ECO:0000313" key="20">
    <source>
        <dbReference type="EMBL" id="MBN7825265.1"/>
    </source>
</evidence>
<comment type="pathway">
    <text evidence="4">Glycan metabolism; N-glycan degradation.</text>
</comment>
<dbReference type="SUPFAM" id="SSF49303">
    <property type="entry name" value="beta-Galactosidase/glucuronidase domain"/>
    <property type="match status" value="3"/>
</dbReference>
<dbReference type="InterPro" id="IPR054593">
    <property type="entry name" value="Beta-mannosidase-like_N2"/>
</dbReference>
<evidence type="ECO:0000256" key="4">
    <source>
        <dbReference type="ARBA" id="ARBA00004740"/>
    </source>
</evidence>
<evidence type="ECO:0000259" key="19">
    <source>
        <dbReference type="Pfam" id="PF22666"/>
    </source>
</evidence>
<protein>
    <recommendedName>
        <fullName evidence="14">Beta-mannosidase B</fullName>
        <ecNumber evidence="6">3.2.1.25</ecNumber>
    </recommendedName>
    <alternativeName>
        <fullName evidence="15">Mannanase B</fullName>
    </alternativeName>
</protein>
<evidence type="ECO:0000259" key="18">
    <source>
        <dbReference type="Pfam" id="PF17786"/>
    </source>
</evidence>
<dbReference type="GO" id="GO:0005764">
    <property type="term" value="C:lysosome"/>
    <property type="evidence" value="ECO:0007669"/>
    <property type="project" value="UniProtKB-SubCell"/>
</dbReference>
<evidence type="ECO:0000256" key="6">
    <source>
        <dbReference type="ARBA" id="ARBA00012754"/>
    </source>
</evidence>
<keyword evidence="10" id="KW-0325">Glycoprotein</keyword>
<dbReference type="InterPro" id="IPR008979">
    <property type="entry name" value="Galactose-bd-like_sf"/>
</dbReference>
<keyword evidence="12" id="KW-0326">Glycosidase</keyword>
<evidence type="ECO:0000256" key="2">
    <source>
        <dbReference type="ARBA" id="ARBA00004371"/>
    </source>
</evidence>